<dbReference type="AlphaFoldDB" id="A0AAW0HEL9"/>
<name>A0AAW0HEL9_MYOGA</name>
<gene>
    <name evidence="2" type="ORF">U0070_012026</name>
</gene>
<reference evidence="2 3" key="1">
    <citation type="journal article" date="2023" name="bioRxiv">
        <title>Conserved and derived expression patterns and positive selection on dental genes reveal complex evolutionary context of ever-growing rodent molars.</title>
        <authorList>
            <person name="Calamari Z.T."/>
            <person name="Song A."/>
            <person name="Cohen E."/>
            <person name="Akter M."/>
            <person name="Roy R.D."/>
            <person name="Hallikas O."/>
            <person name="Christensen M.M."/>
            <person name="Li P."/>
            <person name="Marangoni P."/>
            <person name="Jernvall J."/>
            <person name="Klein O.D."/>
        </authorList>
    </citation>
    <scope>NUCLEOTIDE SEQUENCE [LARGE SCALE GENOMIC DNA]</scope>
    <source>
        <strain evidence="2">V071</strain>
    </source>
</reference>
<dbReference type="EMBL" id="JBBHLL010000583">
    <property type="protein sequence ID" value="KAK7799935.1"/>
    <property type="molecule type" value="Genomic_DNA"/>
</dbReference>
<feature type="non-terminal residue" evidence="2">
    <location>
        <position position="143"/>
    </location>
</feature>
<dbReference type="Proteomes" id="UP001488838">
    <property type="component" value="Unassembled WGS sequence"/>
</dbReference>
<evidence type="ECO:0000256" key="1">
    <source>
        <dbReference type="SAM" id="MobiDB-lite"/>
    </source>
</evidence>
<feature type="region of interest" description="Disordered" evidence="1">
    <location>
        <begin position="119"/>
        <end position="143"/>
    </location>
</feature>
<comment type="caution">
    <text evidence="2">The sequence shown here is derived from an EMBL/GenBank/DDBJ whole genome shotgun (WGS) entry which is preliminary data.</text>
</comment>
<proteinExistence type="predicted"/>
<organism evidence="2 3">
    <name type="scientific">Myodes glareolus</name>
    <name type="common">Bank vole</name>
    <name type="synonym">Clethrionomys glareolus</name>
    <dbReference type="NCBI Taxonomy" id="447135"/>
    <lineage>
        <taxon>Eukaryota</taxon>
        <taxon>Metazoa</taxon>
        <taxon>Chordata</taxon>
        <taxon>Craniata</taxon>
        <taxon>Vertebrata</taxon>
        <taxon>Euteleostomi</taxon>
        <taxon>Mammalia</taxon>
        <taxon>Eutheria</taxon>
        <taxon>Euarchontoglires</taxon>
        <taxon>Glires</taxon>
        <taxon>Rodentia</taxon>
        <taxon>Myomorpha</taxon>
        <taxon>Muroidea</taxon>
        <taxon>Cricetidae</taxon>
        <taxon>Arvicolinae</taxon>
        <taxon>Myodes</taxon>
    </lineage>
</organism>
<feature type="non-terminal residue" evidence="2">
    <location>
        <position position="1"/>
    </location>
</feature>
<evidence type="ECO:0000313" key="2">
    <source>
        <dbReference type="EMBL" id="KAK7799935.1"/>
    </source>
</evidence>
<accession>A0AAW0HEL9</accession>
<keyword evidence="3" id="KW-1185">Reference proteome</keyword>
<evidence type="ECO:0000313" key="3">
    <source>
        <dbReference type="Proteomes" id="UP001488838"/>
    </source>
</evidence>
<sequence length="143" mass="15672">TPTVRNSLEWMVNTSLAHEKLMTAEVAADALGEEGKGCVSKTSRPAAECACCWCMLAIDQGELERRSAVPRSSILSLHVSCNPNANVFFGRKGTLGKGRGKHSLNRSSALIFEEPRFPQEERRKKTITSQEGLVSGPTKRLEK</sequence>
<protein>
    <submittedName>
        <fullName evidence="2">Uncharacterized protein</fullName>
    </submittedName>
</protein>